<dbReference type="PANTHER" id="PTHR33620:SF1">
    <property type="entry name" value="UREASE ACCESSORY PROTEIN F"/>
    <property type="match status" value="1"/>
</dbReference>
<dbReference type="HAMAP" id="MF_01385">
    <property type="entry name" value="UreF"/>
    <property type="match status" value="1"/>
</dbReference>
<dbReference type="GO" id="GO:0005737">
    <property type="term" value="C:cytoplasm"/>
    <property type="evidence" value="ECO:0007669"/>
    <property type="project" value="UniProtKB-SubCell"/>
</dbReference>
<dbReference type="Proteomes" id="UP000001549">
    <property type="component" value="Chromosome"/>
</dbReference>
<dbReference type="HOGENOM" id="CLU_049215_3_0_11"/>
<dbReference type="Pfam" id="PF01730">
    <property type="entry name" value="UreF"/>
    <property type="match status" value="1"/>
</dbReference>
<comment type="similarity">
    <text evidence="3">Belongs to the UreF family.</text>
</comment>
<sequence length="273" mass="27922">MVDASRAALLLLADGRLPAGGHAHSGGIEAATVDGSVTDLADLERFLRGRLATTGLVSAAFAAATCRLTRSPHTDGNLPITISGRPSAAPPQPSSDRPSSNRPYPEEIATSSDTDLAGTVTTPTRAIIELDVELDARTPSPAQRSASRAQGRALLRAGRAAWPGLSCPVPAPHHPVAFGLVAAHAGLSPADAALAVAYSTVSGPASAATRLLGLDPLAVTALLTRLTPAVDRTATEATALSNHPPADLPATTAPRLELLAEHHHTTKTRMFAS</sequence>
<evidence type="ECO:0000256" key="2">
    <source>
        <dbReference type="ARBA" id="ARBA00023186"/>
    </source>
</evidence>
<dbReference type="STRING" id="656024.FsymDg_1188"/>
<dbReference type="AlphaFoldDB" id="F8B2K7"/>
<dbReference type="KEGG" id="fsy:FsymDg_1188"/>
<comment type="subunit">
    <text evidence="3">UreD, UreF and UreG form a complex that acts as a GTP-hydrolysis-dependent molecular chaperone, activating the urease apoprotein by helping to assemble the nickel containing metallocenter of UreC. The UreE protein probably delivers the nickel.</text>
</comment>
<feature type="region of interest" description="Disordered" evidence="4">
    <location>
        <begin position="72"/>
        <end position="120"/>
    </location>
</feature>
<feature type="compositionally biased region" description="Polar residues" evidence="4">
    <location>
        <begin position="109"/>
        <end position="120"/>
    </location>
</feature>
<dbReference type="InterPro" id="IPR002639">
    <property type="entry name" value="UreF"/>
</dbReference>
<keyword evidence="1 3" id="KW-0996">Nickel insertion</keyword>
<accession>F8B2K7</accession>
<evidence type="ECO:0000313" key="5">
    <source>
        <dbReference type="EMBL" id="AEH08682.1"/>
    </source>
</evidence>
<keyword evidence="2 3" id="KW-0143">Chaperone</keyword>
<dbReference type="PANTHER" id="PTHR33620">
    <property type="entry name" value="UREASE ACCESSORY PROTEIN F"/>
    <property type="match status" value="1"/>
</dbReference>
<dbReference type="Gene3D" id="1.10.4190.10">
    <property type="entry name" value="Urease accessory protein UreF"/>
    <property type="match status" value="1"/>
</dbReference>
<evidence type="ECO:0000256" key="1">
    <source>
        <dbReference type="ARBA" id="ARBA00022988"/>
    </source>
</evidence>
<name>F8B2K7_9ACTN</name>
<protein>
    <recommendedName>
        <fullName evidence="3">Urease accessory protein UreF</fullName>
    </recommendedName>
</protein>
<evidence type="ECO:0000256" key="4">
    <source>
        <dbReference type="SAM" id="MobiDB-lite"/>
    </source>
</evidence>
<proteinExistence type="inferred from homology"/>
<gene>
    <name evidence="3" type="primary">ureF</name>
    <name evidence="5" type="ordered locus">FsymDg_1188</name>
</gene>
<dbReference type="PIRSF" id="PIRSF009467">
    <property type="entry name" value="Ureas_acces_UreF"/>
    <property type="match status" value="1"/>
</dbReference>
<dbReference type="EMBL" id="CP002801">
    <property type="protein sequence ID" value="AEH08682.1"/>
    <property type="molecule type" value="Genomic_DNA"/>
</dbReference>
<dbReference type="eggNOG" id="COG0830">
    <property type="taxonomic scope" value="Bacteria"/>
</dbReference>
<keyword evidence="3" id="KW-0963">Cytoplasm</keyword>
<dbReference type="InterPro" id="IPR038277">
    <property type="entry name" value="UreF_sf"/>
</dbReference>
<dbReference type="RefSeq" id="WP_013872659.1">
    <property type="nucleotide sequence ID" value="NC_015656.1"/>
</dbReference>
<comment type="function">
    <text evidence="3">Required for maturation of urease via the functional incorporation of the urease nickel metallocenter.</text>
</comment>
<keyword evidence="6" id="KW-1185">Reference proteome</keyword>
<evidence type="ECO:0000256" key="3">
    <source>
        <dbReference type="HAMAP-Rule" id="MF_01385"/>
    </source>
</evidence>
<comment type="subcellular location">
    <subcellularLocation>
        <location evidence="3">Cytoplasm</location>
    </subcellularLocation>
</comment>
<reference evidence="5 6" key="1">
    <citation type="submission" date="2011-05" db="EMBL/GenBank/DDBJ databases">
        <title>Complete sequence of chromosome of Frankia symbiont of Datisca glomerata.</title>
        <authorList>
            <consortium name="US DOE Joint Genome Institute"/>
            <person name="Lucas S."/>
            <person name="Han J."/>
            <person name="Lapidus A."/>
            <person name="Cheng J.-F."/>
            <person name="Goodwin L."/>
            <person name="Pitluck S."/>
            <person name="Peters L."/>
            <person name="Mikhailova N."/>
            <person name="Chertkov O."/>
            <person name="Teshima H."/>
            <person name="Han C."/>
            <person name="Tapia R."/>
            <person name="Land M."/>
            <person name="Hauser L."/>
            <person name="Kyrpides N."/>
            <person name="Ivanova N."/>
            <person name="Pagani I."/>
            <person name="Berry A."/>
            <person name="Pawlowski K."/>
            <person name="Persson T."/>
            <person name="Vanden Heuvel B."/>
            <person name="Benson D."/>
            <person name="Woyke T."/>
        </authorList>
    </citation>
    <scope>NUCLEOTIDE SEQUENCE [LARGE SCALE GENOMIC DNA]</scope>
    <source>
        <strain evidence="6">4085684</strain>
    </source>
</reference>
<dbReference type="GO" id="GO:0016151">
    <property type="term" value="F:nickel cation binding"/>
    <property type="evidence" value="ECO:0007669"/>
    <property type="project" value="UniProtKB-UniRule"/>
</dbReference>
<organism evidence="5 6">
    <name type="scientific">Candidatus Protofrankia datiscae</name>
    <dbReference type="NCBI Taxonomy" id="2716812"/>
    <lineage>
        <taxon>Bacteria</taxon>
        <taxon>Bacillati</taxon>
        <taxon>Actinomycetota</taxon>
        <taxon>Actinomycetes</taxon>
        <taxon>Frankiales</taxon>
        <taxon>Frankiaceae</taxon>
        <taxon>Protofrankia</taxon>
    </lineage>
</organism>
<evidence type="ECO:0000313" key="6">
    <source>
        <dbReference type="Proteomes" id="UP000001549"/>
    </source>
</evidence>